<dbReference type="RefSeq" id="WP_118291963.1">
    <property type="nucleotide sequence ID" value="NZ_QRLF01000044.1"/>
</dbReference>
<protein>
    <submittedName>
        <fullName evidence="1">Acylneuraminate cytidylyltransferase family protein</fullName>
    </submittedName>
</protein>
<dbReference type="Proteomes" id="UP000285777">
    <property type="component" value="Unassembled WGS sequence"/>
</dbReference>
<sequence>MNILVIIPVRGGSKGIPGKNIKILGGKPLIGYTIDAARAVTDNDHICVSTDDDRIIQVVEQYGLKVPFKRPEELATDTAGTYEVLLHALNYYESKGETFDVVVLLQATSPFRTGNHIKEALKLYSKEIDMVVSVKETDSNPYYICFEDDANGMLHISKGDGHYTRRQDCPPVYEYNGAIYIINPDSLKRMPLNKFTKRVKYVMDRGHSIDLDTMMDWQIAEYMINNHLI</sequence>
<dbReference type="PANTHER" id="PTHR21485">
    <property type="entry name" value="HAD SUPERFAMILY MEMBERS CMAS AND KDSC"/>
    <property type="match status" value="1"/>
</dbReference>
<dbReference type="SUPFAM" id="SSF53448">
    <property type="entry name" value="Nucleotide-diphospho-sugar transferases"/>
    <property type="match status" value="1"/>
</dbReference>
<dbReference type="GO" id="GO:0008781">
    <property type="term" value="F:N-acylneuraminate cytidylyltransferase activity"/>
    <property type="evidence" value="ECO:0007669"/>
    <property type="project" value="TreeGrafter"/>
</dbReference>
<accession>A0A415BI85</accession>
<dbReference type="EMBL" id="QRLF01000044">
    <property type="protein sequence ID" value="RHI84809.1"/>
    <property type="molecule type" value="Genomic_DNA"/>
</dbReference>
<dbReference type="Gene3D" id="3.90.550.10">
    <property type="entry name" value="Spore Coat Polysaccharide Biosynthesis Protein SpsA, Chain A"/>
    <property type="match status" value="1"/>
</dbReference>
<keyword evidence="1" id="KW-0808">Transferase</keyword>
<name>A0A415BI85_PHOVU</name>
<dbReference type="InterPro" id="IPR029044">
    <property type="entry name" value="Nucleotide-diphossugar_trans"/>
</dbReference>
<dbReference type="PANTHER" id="PTHR21485:SF6">
    <property type="entry name" value="N-ACYLNEURAMINATE CYTIDYLYLTRANSFERASE-RELATED"/>
    <property type="match status" value="1"/>
</dbReference>
<dbReference type="InterPro" id="IPR003329">
    <property type="entry name" value="Cytidylyl_trans"/>
</dbReference>
<dbReference type="Pfam" id="PF02348">
    <property type="entry name" value="CTP_transf_3"/>
    <property type="match status" value="1"/>
</dbReference>
<gene>
    <name evidence="1" type="ORF">DW150_19940</name>
</gene>
<evidence type="ECO:0000313" key="2">
    <source>
        <dbReference type="Proteomes" id="UP000285777"/>
    </source>
</evidence>
<dbReference type="InterPro" id="IPR050793">
    <property type="entry name" value="CMP-NeuNAc_synthase"/>
</dbReference>
<comment type="caution">
    <text evidence="1">The sequence shown here is derived from an EMBL/GenBank/DDBJ whole genome shotgun (WGS) entry which is preliminary data.</text>
</comment>
<reference evidence="1 2" key="1">
    <citation type="submission" date="2018-08" db="EMBL/GenBank/DDBJ databases">
        <title>A genome reference for cultivated species of the human gut microbiota.</title>
        <authorList>
            <person name="Zou Y."/>
            <person name="Xue W."/>
            <person name="Luo G."/>
        </authorList>
    </citation>
    <scope>NUCLEOTIDE SEQUENCE [LARGE SCALE GENOMIC DNA]</scope>
    <source>
        <strain evidence="1 2">AM13-21</strain>
    </source>
</reference>
<proteinExistence type="predicted"/>
<dbReference type="AlphaFoldDB" id="A0A415BI85"/>
<keyword evidence="1" id="KW-0548">Nucleotidyltransferase</keyword>
<evidence type="ECO:0000313" key="1">
    <source>
        <dbReference type="EMBL" id="RHI84809.1"/>
    </source>
</evidence>
<organism evidence="1 2">
    <name type="scientific">Phocaeicola vulgatus</name>
    <name type="common">Bacteroides vulgatus</name>
    <dbReference type="NCBI Taxonomy" id="821"/>
    <lineage>
        <taxon>Bacteria</taxon>
        <taxon>Pseudomonadati</taxon>
        <taxon>Bacteroidota</taxon>
        <taxon>Bacteroidia</taxon>
        <taxon>Bacteroidales</taxon>
        <taxon>Bacteroidaceae</taxon>
        <taxon>Phocaeicola</taxon>
    </lineage>
</organism>
<dbReference type="CDD" id="cd02513">
    <property type="entry name" value="CMP-NeuAc_Synthase"/>
    <property type="match status" value="1"/>
</dbReference>